<organism evidence="2 3">
    <name type="scientific">Candolleomyces eurysporus</name>
    <dbReference type="NCBI Taxonomy" id="2828524"/>
    <lineage>
        <taxon>Eukaryota</taxon>
        <taxon>Fungi</taxon>
        <taxon>Dikarya</taxon>
        <taxon>Basidiomycota</taxon>
        <taxon>Agaricomycotina</taxon>
        <taxon>Agaricomycetes</taxon>
        <taxon>Agaricomycetidae</taxon>
        <taxon>Agaricales</taxon>
        <taxon>Agaricineae</taxon>
        <taxon>Psathyrellaceae</taxon>
        <taxon>Candolleomyces</taxon>
    </lineage>
</organism>
<evidence type="ECO:0008006" key="4">
    <source>
        <dbReference type="Google" id="ProtNLM"/>
    </source>
</evidence>
<dbReference type="PANTHER" id="PTHR38926">
    <property type="entry name" value="F-BOX DOMAIN CONTAINING PROTEIN, EXPRESSED"/>
    <property type="match status" value="1"/>
</dbReference>
<evidence type="ECO:0000313" key="3">
    <source>
        <dbReference type="Proteomes" id="UP001140091"/>
    </source>
</evidence>
<name>A0A9W8JAW7_9AGAR</name>
<proteinExistence type="predicted"/>
<dbReference type="Gene3D" id="3.80.10.10">
    <property type="entry name" value="Ribonuclease Inhibitor"/>
    <property type="match status" value="1"/>
</dbReference>
<feature type="non-terminal residue" evidence="2">
    <location>
        <position position="570"/>
    </location>
</feature>
<dbReference type="InterPro" id="IPR032675">
    <property type="entry name" value="LRR_dom_sf"/>
</dbReference>
<accession>A0A9W8JAW7</accession>
<keyword evidence="3" id="KW-1185">Reference proteome</keyword>
<evidence type="ECO:0000256" key="1">
    <source>
        <dbReference type="SAM" id="Coils"/>
    </source>
</evidence>
<dbReference type="EMBL" id="JANBPK010000998">
    <property type="protein sequence ID" value="KAJ2927393.1"/>
    <property type="molecule type" value="Genomic_DNA"/>
</dbReference>
<dbReference type="Proteomes" id="UP001140091">
    <property type="component" value="Unassembled WGS sequence"/>
</dbReference>
<dbReference type="AlphaFoldDB" id="A0A9W8JAW7"/>
<gene>
    <name evidence="2" type="ORF">H1R20_g9704</name>
</gene>
<sequence length="570" mass="64145">MESPFQSHLNTNYSPSDIEKLQITQFVKGLQEELEALDTELAKLRLQLVTAKEQLKPTDAGFTEIKQRIAALSGKRDQQTHFIEQHTSFLNPIHGIPFDILQRIFEHCVNAPAPFASTQLDTDPMTPWVCPMLLTLVCSSWRRAALDCPSLWDKPYISLPPQTSDLSDVRWLEILKNRAQLIHLWLSRAGARPLTLAVVSPRGHETNDGFHAIEKVITSFSSRWKRLRVEGSNCILQSLLTLPASSVPNLEFVDLSYPSFSGCMELDAAIGSPDCLISSPSLRGVRLRVAGTSFRKLHLIPLPWSKLEDIRLSELVELREYLFSDREVLELLSKCSRVQRCELFLPPGSVLETAGHGNPVILPRLRHLELVHSDDRARLFFSLELPALTTLKYSAFGGPESLQALLNRCAGTLRHLDLSVNKISAEELLLMLAQTDHLVSLELRYQGYEGPPSPLMTDELLKGLTPPTLEEGGKSTQPSGSHCPNLRNIVLHVSNELRISDEAIFNFIRGRRALEQPTLRHVAISHRLHGKQEDVIAMLREHRVDIGDMTVRLHYSFSRYGLTNSEELST</sequence>
<dbReference type="PANTHER" id="PTHR38926:SF5">
    <property type="entry name" value="F-BOX AND LEUCINE-RICH REPEAT PROTEIN 6"/>
    <property type="match status" value="1"/>
</dbReference>
<dbReference type="OrthoDB" id="3365698at2759"/>
<reference evidence="2" key="1">
    <citation type="submission" date="2022-06" db="EMBL/GenBank/DDBJ databases">
        <title>Genome Sequence of Candolleomyces eurysporus.</title>
        <authorList>
            <person name="Buettner E."/>
        </authorList>
    </citation>
    <scope>NUCLEOTIDE SEQUENCE</scope>
    <source>
        <strain evidence="2">VTCC 930004</strain>
    </source>
</reference>
<comment type="caution">
    <text evidence="2">The sequence shown here is derived from an EMBL/GenBank/DDBJ whole genome shotgun (WGS) entry which is preliminary data.</text>
</comment>
<feature type="coiled-coil region" evidence="1">
    <location>
        <begin position="27"/>
        <end position="54"/>
    </location>
</feature>
<keyword evidence="1" id="KW-0175">Coiled coil</keyword>
<protein>
    <recommendedName>
        <fullName evidence="4">F-box domain-containing protein</fullName>
    </recommendedName>
</protein>
<evidence type="ECO:0000313" key="2">
    <source>
        <dbReference type="EMBL" id="KAJ2927393.1"/>
    </source>
</evidence>
<dbReference type="SUPFAM" id="SSF52047">
    <property type="entry name" value="RNI-like"/>
    <property type="match status" value="1"/>
</dbReference>